<comment type="caution">
    <text evidence="2">The sequence shown here is derived from an EMBL/GenBank/DDBJ whole genome shotgun (WGS) entry which is preliminary data.</text>
</comment>
<gene>
    <name evidence="2" type="primary">jg26761</name>
    <name evidence="2" type="ORF">PAEG_LOCUS4088</name>
</gene>
<organism evidence="2 3">
    <name type="scientific">Pararge aegeria aegeria</name>
    <dbReference type="NCBI Taxonomy" id="348720"/>
    <lineage>
        <taxon>Eukaryota</taxon>
        <taxon>Metazoa</taxon>
        <taxon>Ecdysozoa</taxon>
        <taxon>Arthropoda</taxon>
        <taxon>Hexapoda</taxon>
        <taxon>Insecta</taxon>
        <taxon>Pterygota</taxon>
        <taxon>Neoptera</taxon>
        <taxon>Endopterygota</taxon>
        <taxon>Lepidoptera</taxon>
        <taxon>Glossata</taxon>
        <taxon>Ditrysia</taxon>
        <taxon>Papilionoidea</taxon>
        <taxon>Nymphalidae</taxon>
        <taxon>Satyrinae</taxon>
        <taxon>Satyrini</taxon>
        <taxon>Parargina</taxon>
        <taxon>Pararge</taxon>
    </lineage>
</organism>
<accession>A0A8S4QLN7</accession>
<protein>
    <submittedName>
        <fullName evidence="2">Jg26761 protein</fullName>
    </submittedName>
</protein>
<evidence type="ECO:0000313" key="2">
    <source>
        <dbReference type="EMBL" id="CAH2216010.1"/>
    </source>
</evidence>
<feature type="region of interest" description="Disordered" evidence="1">
    <location>
        <begin position="1"/>
        <end position="20"/>
    </location>
</feature>
<keyword evidence="3" id="KW-1185">Reference proteome</keyword>
<proteinExistence type="predicted"/>
<dbReference type="AlphaFoldDB" id="A0A8S4QLN7"/>
<reference evidence="2" key="1">
    <citation type="submission" date="2022-03" db="EMBL/GenBank/DDBJ databases">
        <authorList>
            <person name="Lindestad O."/>
        </authorList>
    </citation>
    <scope>NUCLEOTIDE SEQUENCE</scope>
</reference>
<evidence type="ECO:0000256" key="1">
    <source>
        <dbReference type="SAM" id="MobiDB-lite"/>
    </source>
</evidence>
<sequence>MNPSGVKARRRCRSAPATASVVSGLRTPADQRRKFPIAPAIRHSATRLTVLGVSAHSAHCSYRVLPSVDDRVPMPAAPRQTYKLTFRNLFPTTKNIYYETRFTSNLPKDLRRSVHEP</sequence>
<dbReference type="OrthoDB" id="10588478at2759"/>
<name>A0A8S4QLN7_9NEOP</name>
<dbReference type="Proteomes" id="UP000838756">
    <property type="component" value="Unassembled WGS sequence"/>
</dbReference>
<evidence type="ECO:0000313" key="3">
    <source>
        <dbReference type="Proteomes" id="UP000838756"/>
    </source>
</evidence>
<dbReference type="EMBL" id="CAKXAJ010013678">
    <property type="protein sequence ID" value="CAH2216010.1"/>
    <property type="molecule type" value="Genomic_DNA"/>
</dbReference>